<evidence type="ECO:0000259" key="3">
    <source>
        <dbReference type="Pfam" id="PF23758"/>
    </source>
</evidence>
<gene>
    <name evidence="4" type="ORF">GBAR_LOCUS14050</name>
</gene>
<comment type="caution">
    <text evidence="4">The sequence shown here is derived from an EMBL/GenBank/DDBJ whole genome shotgun (WGS) entry which is preliminary data.</text>
</comment>
<feature type="domain" description="HPS5 TPR" evidence="3">
    <location>
        <begin position="1088"/>
        <end position="1195"/>
    </location>
</feature>
<dbReference type="Proteomes" id="UP001174909">
    <property type="component" value="Unassembled WGS sequence"/>
</dbReference>
<dbReference type="InterPro" id="IPR056445">
    <property type="entry name" value="TPR_HPS5"/>
</dbReference>
<feature type="region of interest" description="Disordered" evidence="1">
    <location>
        <begin position="655"/>
        <end position="689"/>
    </location>
</feature>
<dbReference type="InterPro" id="IPR015943">
    <property type="entry name" value="WD40/YVTN_repeat-like_dom_sf"/>
</dbReference>
<dbReference type="PANTHER" id="PTHR23287:SF18">
    <property type="entry name" value="BLOC-2 COMPLEX MEMBER HPS5"/>
    <property type="match status" value="1"/>
</dbReference>
<keyword evidence="5" id="KW-1185">Reference proteome</keyword>
<feature type="compositionally biased region" description="Low complexity" evidence="1">
    <location>
        <begin position="673"/>
        <end position="689"/>
    </location>
</feature>
<evidence type="ECO:0000259" key="2">
    <source>
        <dbReference type="Pfam" id="PF23756"/>
    </source>
</evidence>
<dbReference type="EMBL" id="CASHTH010002055">
    <property type="protein sequence ID" value="CAI8024160.1"/>
    <property type="molecule type" value="Genomic_DNA"/>
</dbReference>
<feature type="compositionally biased region" description="Basic residues" evidence="1">
    <location>
        <begin position="661"/>
        <end position="672"/>
    </location>
</feature>
<reference evidence="4" key="1">
    <citation type="submission" date="2023-03" db="EMBL/GenBank/DDBJ databases">
        <authorList>
            <person name="Steffen K."/>
            <person name="Cardenas P."/>
        </authorList>
    </citation>
    <scope>NUCLEOTIDE SEQUENCE</scope>
</reference>
<protein>
    <submittedName>
        <fullName evidence="4">Hermansky-Pudlak syndrome 5 protein homolog</fullName>
    </submittedName>
</protein>
<dbReference type="GO" id="GO:0048066">
    <property type="term" value="P:developmental pigmentation"/>
    <property type="evidence" value="ECO:0007669"/>
    <property type="project" value="TreeGrafter"/>
</dbReference>
<feature type="region of interest" description="Disordered" evidence="1">
    <location>
        <begin position="429"/>
        <end position="450"/>
    </location>
</feature>
<dbReference type="Pfam" id="PF23758">
    <property type="entry name" value="TPR_HPS5"/>
    <property type="match status" value="1"/>
</dbReference>
<name>A0AA35WRP7_GEOBA</name>
<feature type="compositionally biased region" description="Polar residues" evidence="1">
    <location>
        <begin position="546"/>
        <end position="565"/>
    </location>
</feature>
<dbReference type="Pfam" id="PF23756">
    <property type="entry name" value="Beta-prop_HPS5"/>
    <property type="match status" value="1"/>
</dbReference>
<evidence type="ECO:0000313" key="4">
    <source>
        <dbReference type="EMBL" id="CAI8024160.1"/>
    </source>
</evidence>
<sequence length="1388" mass="152199">MESSGRFLLSERDTQPLVAPLGLSGRIKYTCVDLSTNFIALGANTGGVYCFHSDCRYIQLLANKEGGVSVVRISPDEQYLAVVAGGGWLVLWELRLSGDGVCKRLQVSGLLKEAVIRDVVWDGRKGRLFLGDSLGRVAVTSLPKSVKRSSLLRRTNEVIFQDKSPVVQLDLHGDVLLVSTVSRAVLLLLSSATKTALQVGRKPRDGQFGACLDVREKQVLVYSARPGGRLWEAGLEGDVQSTIKLRELFTSSPTPVLGCGFEPQFTPELKSLSNPSSLSLSCLLSLHNSHTLVSWDDAGLYLWQPSSWKLTVWTRDLEGIVGVACRLGKGEEVNLCIIVDGGKKVVMVTMATLPQCIQFMVQEELNLMEQVTKLVCANMAAIVSLLPLHPSLHPSLLTITHHSGRTSSNPLSLQLLTLKSLLLQQRTKEDVAEVENREDGTEEEVKEEGKVEDKIVEEVGEEKDVKEEDIEQSVEQITGEENARFDVPDAVGKGPKVSHGLSHDDSEVGGWRPRVHRRSSSWSGVQQELDALQLTGGEDEEEVWSLSGSHTPSYPSLSEETSQDPVSMETLSLESSSEQPPTGVSPPQPLSMPSSLDDHSLVPGEKGAEPSKKPRCLRSQSLQLTDPPRIAMATLLDHDSDDVIAVPVRFSMAGSENGVKVRSKKKTRRSKKSSSSSSSLPHAPTSLPLSLSPSTAVRVAYIAGHQQFHVLSPQDVREQSLGHIPEEVVLPFPDAGLPHSRYQLDSAHLQKGSSFITKMRELAKQGGQNEALQEALQQPVKKVKELLSSLAAPVPTALSLHEPQTVFLNDEFLVRQELPQPLMTGVNQSDRARESHHSAKAVTQQHNLVDSEFTAATLETKEALALPDVYCSSDALKATMNKWLIAMETAVGSDENAFLRGVGRAMVVDLLTLSLEVEAYGSEDGFIPFLSRYSRLLHGMRTLRVLGALEWGVRREGWRVLVRNGRETREGGADSKKITDVISDSALAADLPTYLSSLVSPDPESLVAVCVENWPNVQPWHLALACSIDQSDGSEESHDTGDPFLGVYAGYLSRLLELGRCLQGDEECVLASLERILVAGPPLDQLATPTHRPRAWSHNVSWVHSILLDQLVHLCVAMTMPYLNKAASLCEKYGYWLGVVELAVAMGNKEKSLLIILYLRDASLLDGCQKWGILLETVSDWQEALQVMSDITSHMIPDESHVTKELTMSVLVRQLVASVGPSLAVKIIGSVGVVGSGVSEEEGVELHSLLVQLADVHSQQKSMSRSLLEKVDRYLWSRRPAAVCAELELMEEREREGRKRGEVKEEVQGAVEWSPRLEESGRHWGVRVGGGGRCGVCHHSLSVKMSAQHPGLLVFHCGHAYHRHCLPELACYRCFQQNLSEHFSHHSS</sequence>
<feature type="domain" description="HPS5-like beta-propeller" evidence="2">
    <location>
        <begin position="12"/>
        <end position="325"/>
    </location>
</feature>
<dbReference type="PANTHER" id="PTHR23287">
    <property type="entry name" value="RUBY-EYE2-LIKE PROTEIN"/>
    <property type="match status" value="1"/>
</dbReference>
<feature type="compositionally biased region" description="Basic and acidic residues" evidence="1">
    <location>
        <begin position="429"/>
        <end position="439"/>
    </location>
</feature>
<dbReference type="Gene3D" id="2.130.10.10">
    <property type="entry name" value="YVTN repeat-like/Quinoprotein amine dehydrogenase"/>
    <property type="match status" value="1"/>
</dbReference>
<organism evidence="4 5">
    <name type="scientific">Geodia barretti</name>
    <name type="common">Barrett's horny sponge</name>
    <dbReference type="NCBI Taxonomy" id="519541"/>
    <lineage>
        <taxon>Eukaryota</taxon>
        <taxon>Metazoa</taxon>
        <taxon>Porifera</taxon>
        <taxon>Demospongiae</taxon>
        <taxon>Heteroscleromorpha</taxon>
        <taxon>Tetractinellida</taxon>
        <taxon>Astrophorina</taxon>
        <taxon>Geodiidae</taxon>
        <taxon>Geodia</taxon>
    </lineage>
</organism>
<proteinExistence type="predicted"/>
<dbReference type="GO" id="GO:0005737">
    <property type="term" value="C:cytoplasm"/>
    <property type="evidence" value="ECO:0007669"/>
    <property type="project" value="TreeGrafter"/>
</dbReference>
<dbReference type="SUPFAM" id="SSF69322">
    <property type="entry name" value="Tricorn protease domain 2"/>
    <property type="match status" value="1"/>
</dbReference>
<accession>A0AA35WRP7</accession>
<feature type="region of interest" description="Disordered" evidence="1">
    <location>
        <begin position="479"/>
        <end position="624"/>
    </location>
</feature>
<feature type="compositionally biased region" description="Basic and acidic residues" evidence="1">
    <location>
        <begin position="596"/>
        <end position="612"/>
    </location>
</feature>
<evidence type="ECO:0000256" key="1">
    <source>
        <dbReference type="SAM" id="MobiDB-lite"/>
    </source>
</evidence>
<evidence type="ECO:0000313" key="5">
    <source>
        <dbReference type="Proteomes" id="UP001174909"/>
    </source>
</evidence>
<dbReference type="InterPro" id="IPR056499">
    <property type="entry name" value="Beta-prop_HPS5-like"/>
</dbReference>